<protein>
    <submittedName>
        <fullName evidence="2">L-hydantoinase HyuH</fullName>
    </submittedName>
</protein>
<accession>Q1ERB5</accession>
<dbReference type="SUPFAM" id="SSF51556">
    <property type="entry name" value="Metallo-dependent hydrolases"/>
    <property type="match status" value="1"/>
</dbReference>
<dbReference type="EMBL" id="AB246700">
    <property type="protein sequence ID" value="BAE95211.1"/>
    <property type="molecule type" value="Genomic_DNA"/>
</dbReference>
<evidence type="ECO:0000259" key="1">
    <source>
        <dbReference type="Pfam" id="PF01979"/>
    </source>
</evidence>
<dbReference type="InterPro" id="IPR006680">
    <property type="entry name" value="Amidohydro-rel"/>
</dbReference>
<gene>
    <name evidence="2" type="primary">HGP-11</name>
</gene>
<dbReference type="Gene3D" id="2.30.40.10">
    <property type="entry name" value="Urease, subunit C, domain 1"/>
    <property type="match status" value="1"/>
</dbReference>
<proteinExistence type="predicted"/>
<dbReference type="SUPFAM" id="SSF51338">
    <property type="entry name" value="Composite domain of metallo-dependent hydrolases"/>
    <property type="match status" value="2"/>
</dbReference>
<dbReference type="PANTHER" id="PTHR43668:SF2">
    <property type="entry name" value="ALLANTOINASE"/>
    <property type="match status" value="1"/>
</dbReference>
<reference evidence="2" key="1">
    <citation type="submission" date="2006-01" db="EMBL/GenBank/DDBJ databases">
        <title>uncultured crenarchaeote 31-F-01.</title>
        <authorList>
            <person name="Nunoura T."/>
            <person name="Takami H."/>
            <person name="Oida H."/>
            <person name="Nishi S."/>
            <person name="Shimamura S."/>
            <person name="Takai K."/>
            <person name="Ishino Y."/>
            <person name="Horikoshi K."/>
        </authorList>
    </citation>
    <scope>NUCLEOTIDE SEQUENCE</scope>
</reference>
<dbReference type="GO" id="GO:0004038">
    <property type="term" value="F:allantoinase activity"/>
    <property type="evidence" value="ECO:0007669"/>
    <property type="project" value="TreeGrafter"/>
</dbReference>
<evidence type="ECO:0000313" key="2">
    <source>
        <dbReference type="EMBL" id="BAE95211.1"/>
    </source>
</evidence>
<dbReference type="InterPro" id="IPR011059">
    <property type="entry name" value="Metal-dep_hydrolase_composite"/>
</dbReference>
<dbReference type="GO" id="GO:0006145">
    <property type="term" value="P:purine nucleobase catabolic process"/>
    <property type="evidence" value="ECO:0007669"/>
    <property type="project" value="TreeGrafter"/>
</dbReference>
<name>Q1ERB5_9ARCH</name>
<feature type="domain" description="Amidohydrolase-related" evidence="1">
    <location>
        <begin position="55"/>
        <end position="464"/>
    </location>
</feature>
<dbReference type="InterPro" id="IPR032466">
    <property type="entry name" value="Metal_Hydrolase"/>
</dbReference>
<organism evidence="2">
    <name type="scientific">uncultured Candidatus Nitrosocaldus sp</name>
    <dbReference type="NCBI Taxonomy" id="766501"/>
    <lineage>
        <taxon>Archaea</taxon>
        <taxon>Nitrososphaerota</taxon>
        <taxon>Nitrososphaeria</taxon>
        <taxon>Candidatus Nitrosocaldales</taxon>
        <taxon>Candidatus Nitrosocaldaceae</taxon>
        <taxon>Candidatus Nitrosocaldus</taxon>
        <taxon>environmental samples</taxon>
    </lineage>
</organism>
<dbReference type="AlphaFoldDB" id="Q1ERB5"/>
<dbReference type="InterPro" id="IPR050138">
    <property type="entry name" value="DHOase/Allantoinase_Hydrolase"/>
</dbReference>
<dbReference type="Pfam" id="PF01979">
    <property type="entry name" value="Amidohydro_1"/>
    <property type="match status" value="1"/>
</dbReference>
<dbReference type="PANTHER" id="PTHR43668">
    <property type="entry name" value="ALLANTOINASE"/>
    <property type="match status" value="1"/>
</dbReference>
<sequence length="486" mass="52663">MTVVDMLIRDARVVIPTVGVVEASIVVDDGKVKGLTRDRVDADVSIDASKPGLYAIPGAVDPHVHYGVFTPIDKAAETESRSAAVGGVTTMMRMLRLYSSYRAKLDMHLEASKGSHLVDYAYHASILLDEHLDEMGFCVSKGVTSFKLYMNLRGDVGGIYMDIDPYSNTLAHGMVDTTQEMVEAAIARAAMLSCITLVHAEDPEICSREMKRVREQGLNGLKAWSDARPAEAEEKAIAYVTDIAERYGASIYIVHVGSSKALHALAEYKGRKGSSKVYVETCPHYLTHTHCFDLRGKVVPPLRSKDDVAMVWDAISNGLIDCIGSDHVANRLDMKLGSGSCGGSSIGSSSNDGDGSDGDVWSALAGFPGIATILPVMLSEGVNKGRITLERLVELTSLNAARIFGLEGKGSIAVGNDADIVLVDLDREKRVSPELLCSYSDYTIYDGWVLKGWPIYTIVRGRVVMDDGMIVGEKGYGKYIARRPSR</sequence>
<dbReference type="GO" id="GO:0005737">
    <property type="term" value="C:cytoplasm"/>
    <property type="evidence" value="ECO:0007669"/>
    <property type="project" value="TreeGrafter"/>
</dbReference>
<dbReference type="Gene3D" id="3.20.20.140">
    <property type="entry name" value="Metal-dependent hydrolases"/>
    <property type="match status" value="1"/>
</dbReference>